<dbReference type="AlphaFoldDB" id="A0ABD1CR70"/>
<organism evidence="2 3">
    <name type="scientific">Culex pipiens pipiens</name>
    <name type="common">Northern house mosquito</name>
    <dbReference type="NCBI Taxonomy" id="38569"/>
    <lineage>
        <taxon>Eukaryota</taxon>
        <taxon>Metazoa</taxon>
        <taxon>Ecdysozoa</taxon>
        <taxon>Arthropoda</taxon>
        <taxon>Hexapoda</taxon>
        <taxon>Insecta</taxon>
        <taxon>Pterygota</taxon>
        <taxon>Neoptera</taxon>
        <taxon>Endopterygota</taxon>
        <taxon>Diptera</taxon>
        <taxon>Nematocera</taxon>
        <taxon>Culicoidea</taxon>
        <taxon>Culicidae</taxon>
        <taxon>Culicinae</taxon>
        <taxon>Culicini</taxon>
        <taxon>Culex</taxon>
        <taxon>Culex</taxon>
    </lineage>
</organism>
<evidence type="ECO:0000313" key="2">
    <source>
        <dbReference type="EMBL" id="KAL1378927.1"/>
    </source>
</evidence>
<evidence type="ECO:0000313" key="3">
    <source>
        <dbReference type="Proteomes" id="UP001562425"/>
    </source>
</evidence>
<protein>
    <submittedName>
        <fullName evidence="2">Uncharacterized protein</fullName>
    </submittedName>
</protein>
<sequence length="112" mass="13027">MGVRKRPMEKEQLLEPVPVFCHDEDKHERSDLRVDWGNIAILFFLYLLQGILMGLVAAILMMLQNRGASYKQQYLMGLFMLILSLHGDLFGTAAVVWFTPAMIYDLHVPYYY</sequence>
<keyword evidence="3" id="KW-1185">Reference proteome</keyword>
<dbReference type="EMBL" id="JBEHCU010010003">
    <property type="protein sequence ID" value="KAL1378927.1"/>
    <property type="molecule type" value="Genomic_DNA"/>
</dbReference>
<evidence type="ECO:0000256" key="1">
    <source>
        <dbReference type="SAM" id="Phobius"/>
    </source>
</evidence>
<accession>A0ABD1CR70</accession>
<reference evidence="2 3" key="1">
    <citation type="submission" date="2024-05" db="EMBL/GenBank/DDBJ databases">
        <title>Culex pipiens pipiens assembly and annotation.</title>
        <authorList>
            <person name="Alout H."/>
            <person name="Durand T."/>
        </authorList>
    </citation>
    <scope>NUCLEOTIDE SEQUENCE [LARGE SCALE GENOMIC DNA]</scope>
    <source>
        <strain evidence="2">HA-2024</strain>
        <tissue evidence="2">Whole body</tissue>
    </source>
</reference>
<keyword evidence="1" id="KW-1133">Transmembrane helix</keyword>
<feature type="transmembrane region" description="Helical" evidence="1">
    <location>
        <begin position="39"/>
        <end position="63"/>
    </location>
</feature>
<gene>
    <name evidence="2" type="ORF">pipiens_015267</name>
</gene>
<keyword evidence="1" id="KW-0812">Transmembrane</keyword>
<feature type="transmembrane region" description="Helical" evidence="1">
    <location>
        <begin position="75"/>
        <end position="98"/>
    </location>
</feature>
<name>A0ABD1CR70_CULPP</name>
<dbReference type="Proteomes" id="UP001562425">
    <property type="component" value="Unassembled WGS sequence"/>
</dbReference>
<comment type="caution">
    <text evidence="2">The sequence shown here is derived from an EMBL/GenBank/DDBJ whole genome shotgun (WGS) entry which is preliminary data.</text>
</comment>
<keyword evidence="1" id="KW-0472">Membrane</keyword>
<proteinExistence type="predicted"/>